<evidence type="ECO:0000313" key="17">
    <source>
        <dbReference type="EMBL" id="RYR59389.1"/>
    </source>
</evidence>
<comment type="catalytic activity">
    <reaction evidence="12">
        <text>L-threonyl-[protein] + ATP = O-phospho-L-threonyl-[protein] + ADP + H(+)</text>
        <dbReference type="Rhea" id="RHEA:46608"/>
        <dbReference type="Rhea" id="RHEA-COMP:11060"/>
        <dbReference type="Rhea" id="RHEA-COMP:11605"/>
        <dbReference type="ChEBI" id="CHEBI:15378"/>
        <dbReference type="ChEBI" id="CHEBI:30013"/>
        <dbReference type="ChEBI" id="CHEBI:30616"/>
        <dbReference type="ChEBI" id="CHEBI:61977"/>
        <dbReference type="ChEBI" id="CHEBI:456216"/>
        <dbReference type="EC" id="2.7.11.1"/>
    </reaction>
</comment>
<evidence type="ECO:0000313" key="18">
    <source>
        <dbReference type="Proteomes" id="UP000289738"/>
    </source>
</evidence>
<dbReference type="SMART" id="SM00220">
    <property type="entry name" value="S_TKc"/>
    <property type="match status" value="1"/>
</dbReference>
<dbReference type="InterPro" id="IPR000719">
    <property type="entry name" value="Prot_kinase_dom"/>
</dbReference>
<dbReference type="GO" id="GO:0004674">
    <property type="term" value="F:protein serine/threonine kinase activity"/>
    <property type="evidence" value="ECO:0007669"/>
    <property type="project" value="UniProtKB-KW"/>
</dbReference>
<feature type="transmembrane region" description="Helical" evidence="15">
    <location>
        <begin position="202"/>
        <end position="223"/>
    </location>
</feature>
<evidence type="ECO:0000256" key="1">
    <source>
        <dbReference type="ARBA" id="ARBA00004162"/>
    </source>
</evidence>
<dbReference type="PANTHER" id="PTHR47982">
    <property type="entry name" value="PROLINE-RICH RECEPTOR-LIKE PROTEIN KINASE PERK4"/>
    <property type="match status" value="1"/>
</dbReference>
<proteinExistence type="predicted"/>
<keyword evidence="18" id="KW-1185">Reference proteome</keyword>
<dbReference type="PRINTS" id="PR01217">
    <property type="entry name" value="PRICHEXTENSN"/>
</dbReference>
<evidence type="ECO:0000256" key="14">
    <source>
        <dbReference type="SAM" id="MobiDB-lite"/>
    </source>
</evidence>
<dbReference type="EMBL" id="SDMP01000005">
    <property type="protein sequence ID" value="RYR59389.1"/>
    <property type="molecule type" value="Genomic_DNA"/>
</dbReference>
<evidence type="ECO:0000256" key="7">
    <source>
        <dbReference type="ARBA" id="ARBA00022741"/>
    </source>
</evidence>
<keyword evidence="8" id="KW-0418">Kinase</keyword>
<dbReference type="CDD" id="cd14066">
    <property type="entry name" value="STKc_IRAK"/>
    <property type="match status" value="1"/>
</dbReference>
<feature type="region of interest" description="Disordered" evidence="14">
    <location>
        <begin position="1"/>
        <end position="194"/>
    </location>
</feature>
<accession>A0A445D8A3</accession>
<dbReference type="PROSITE" id="PS00108">
    <property type="entry name" value="PROTEIN_KINASE_ST"/>
    <property type="match status" value="1"/>
</dbReference>
<evidence type="ECO:0000256" key="15">
    <source>
        <dbReference type="SAM" id="Phobius"/>
    </source>
</evidence>
<dbReference type="FunFam" id="1.10.510.10:FF:000173">
    <property type="entry name" value="proline-rich receptor-like protein kinase PERK8"/>
    <property type="match status" value="1"/>
</dbReference>
<feature type="region of interest" description="Disordered" evidence="14">
    <location>
        <begin position="631"/>
        <end position="665"/>
    </location>
</feature>
<dbReference type="InterPro" id="IPR008271">
    <property type="entry name" value="Ser/Thr_kinase_AS"/>
</dbReference>
<dbReference type="GO" id="GO:0005524">
    <property type="term" value="F:ATP binding"/>
    <property type="evidence" value="ECO:0007669"/>
    <property type="project" value="UniProtKB-KW"/>
</dbReference>
<comment type="subcellular location">
    <subcellularLocation>
        <location evidence="1">Cell membrane</location>
        <topology evidence="1">Single-pass membrane protein</topology>
    </subcellularLocation>
</comment>
<keyword evidence="10 15" id="KW-1133">Transmembrane helix</keyword>
<comment type="caution">
    <text evidence="17">The sequence shown here is derived from an EMBL/GenBank/DDBJ whole genome shotgun (WGS) entry which is preliminary data.</text>
</comment>
<dbReference type="Gramene" id="arahy.Tifrunner.gnm2.ann2.Ah05g162100.1">
    <property type="protein sequence ID" value="arahy.Tifrunner.gnm2.ann2.Ah05g162100.1-CDS"/>
    <property type="gene ID" value="arahy.Tifrunner.gnm2.ann2.Ah05g162100"/>
</dbReference>
<feature type="compositionally biased region" description="Pro residues" evidence="14">
    <location>
        <begin position="126"/>
        <end position="168"/>
    </location>
</feature>
<keyword evidence="5" id="KW-0808">Transferase</keyword>
<feature type="compositionally biased region" description="Pro residues" evidence="14">
    <location>
        <begin position="52"/>
        <end position="117"/>
    </location>
</feature>
<dbReference type="STRING" id="3818.A0A445D8A3"/>
<feature type="domain" description="Protein kinase" evidence="16">
    <location>
        <begin position="303"/>
        <end position="582"/>
    </location>
</feature>
<dbReference type="SMR" id="A0A445D8A3"/>
<reference evidence="17 18" key="1">
    <citation type="submission" date="2019-01" db="EMBL/GenBank/DDBJ databases">
        <title>Sequencing of cultivated peanut Arachis hypogaea provides insights into genome evolution and oil improvement.</title>
        <authorList>
            <person name="Chen X."/>
        </authorList>
    </citation>
    <scope>NUCLEOTIDE SEQUENCE [LARGE SCALE GENOMIC DNA]</scope>
    <source>
        <strain evidence="18">cv. Fuhuasheng</strain>
        <tissue evidence="17">Leaves</tissue>
    </source>
</reference>
<protein>
    <recommendedName>
        <fullName evidence="2">non-specific serine/threonine protein kinase</fullName>
        <ecNumber evidence="2">2.7.11.1</ecNumber>
    </recommendedName>
</protein>
<keyword evidence="3" id="KW-1003">Cell membrane</keyword>
<name>A0A445D8A3_ARAHY</name>
<dbReference type="SUPFAM" id="SSF56112">
    <property type="entry name" value="Protein kinase-like (PK-like)"/>
    <property type="match status" value="1"/>
</dbReference>
<evidence type="ECO:0000256" key="13">
    <source>
        <dbReference type="ARBA" id="ARBA00048679"/>
    </source>
</evidence>
<gene>
    <name evidence="17" type="ORF">Ahy_A05g025277</name>
</gene>
<feature type="compositionally biased region" description="Low complexity" evidence="14">
    <location>
        <begin position="8"/>
        <end position="23"/>
    </location>
</feature>
<dbReference type="Pfam" id="PF07714">
    <property type="entry name" value="PK_Tyr_Ser-Thr"/>
    <property type="match status" value="1"/>
</dbReference>
<evidence type="ECO:0000256" key="10">
    <source>
        <dbReference type="ARBA" id="ARBA00022989"/>
    </source>
</evidence>
<dbReference type="EC" id="2.7.11.1" evidence="2"/>
<dbReference type="FunFam" id="3.30.200.20:FF:000162">
    <property type="entry name" value="Adenine nucleotide alpha hydrolase-like domain kinase"/>
    <property type="match status" value="1"/>
</dbReference>
<dbReference type="InterPro" id="IPR011009">
    <property type="entry name" value="Kinase-like_dom_sf"/>
</dbReference>
<evidence type="ECO:0000256" key="2">
    <source>
        <dbReference type="ARBA" id="ARBA00012513"/>
    </source>
</evidence>
<feature type="compositionally biased region" description="Basic and acidic residues" evidence="14">
    <location>
        <begin position="31"/>
        <end position="42"/>
    </location>
</feature>
<dbReference type="Gene3D" id="1.10.510.10">
    <property type="entry name" value="Transferase(Phosphotransferase) domain 1"/>
    <property type="match status" value="1"/>
</dbReference>
<keyword evidence="9" id="KW-0067">ATP-binding</keyword>
<keyword evidence="4" id="KW-0723">Serine/threonine-protein kinase</keyword>
<dbReference type="GO" id="GO:0005886">
    <property type="term" value="C:plasma membrane"/>
    <property type="evidence" value="ECO:0007669"/>
    <property type="project" value="UniProtKB-SubCell"/>
</dbReference>
<evidence type="ECO:0000256" key="12">
    <source>
        <dbReference type="ARBA" id="ARBA00047899"/>
    </source>
</evidence>
<evidence type="ECO:0000256" key="3">
    <source>
        <dbReference type="ARBA" id="ARBA00022475"/>
    </source>
</evidence>
<keyword evidence="6 15" id="KW-0812">Transmembrane</keyword>
<evidence type="ECO:0000256" key="9">
    <source>
        <dbReference type="ARBA" id="ARBA00022840"/>
    </source>
</evidence>
<evidence type="ECO:0000256" key="5">
    <source>
        <dbReference type="ARBA" id="ARBA00022679"/>
    </source>
</evidence>
<evidence type="ECO:0000256" key="8">
    <source>
        <dbReference type="ARBA" id="ARBA00022777"/>
    </source>
</evidence>
<evidence type="ECO:0000259" key="16">
    <source>
        <dbReference type="PROSITE" id="PS50011"/>
    </source>
</evidence>
<evidence type="ECO:0000256" key="11">
    <source>
        <dbReference type="ARBA" id="ARBA00023136"/>
    </source>
</evidence>
<dbReference type="Gene3D" id="3.30.200.20">
    <property type="entry name" value="Phosphorylase Kinase, domain 1"/>
    <property type="match status" value="1"/>
</dbReference>
<dbReference type="SUPFAM" id="SSF101447">
    <property type="entry name" value="Formin homology 2 domain (FH2 domain)"/>
    <property type="match status" value="1"/>
</dbReference>
<dbReference type="InterPro" id="IPR001245">
    <property type="entry name" value="Ser-Thr/Tyr_kinase_cat_dom"/>
</dbReference>
<dbReference type="PROSITE" id="PS50011">
    <property type="entry name" value="PROTEIN_KINASE_DOM"/>
    <property type="match status" value="1"/>
</dbReference>
<dbReference type="InterPro" id="IPR047117">
    <property type="entry name" value="PERK1-13-like"/>
</dbReference>
<keyword evidence="11 15" id="KW-0472">Membrane</keyword>
<comment type="catalytic activity">
    <reaction evidence="13">
        <text>L-seryl-[protein] + ATP = O-phospho-L-seryl-[protein] + ADP + H(+)</text>
        <dbReference type="Rhea" id="RHEA:17989"/>
        <dbReference type="Rhea" id="RHEA-COMP:9863"/>
        <dbReference type="Rhea" id="RHEA-COMP:11604"/>
        <dbReference type="ChEBI" id="CHEBI:15378"/>
        <dbReference type="ChEBI" id="CHEBI:29999"/>
        <dbReference type="ChEBI" id="CHEBI:30616"/>
        <dbReference type="ChEBI" id="CHEBI:83421"/>
        <dbReference type="ChEBI" id="CHEBI:456216"/>
        <dbReference type="EC" id="2.7.11.1"/>
    </reaction>
</comment>
<dbReference type="PANTHER" id="PTHR47982:SF1">
    <property type="entry name" value="NON-SPECIFIC SERINE_THREONINE PROTEIN KINASE"/>
    <property type="match status" value="1"/>
</dbReference>
<keyword evidence="7" id="KW-0547">Nucleotide-binding</keyword>
<feature type="compositionally biased region" description="Polar residues" evidence="14">
    <location>
        <begin position="640"/>
        <end position="657"/>
    </location>
</feature>
<evidence type="ECO:0000256" key="6">
    <source>
        <dbReference type="ARBA" id="ARBA00022692"/>
    </source>
</evidence>
<organism evidence="17 18">
    <name type="scientific">Arachis hypogaea</name>
    <name type="common">Peanut</name>
    <dbReference type="NCBI Taxonomy" id="3818"/>
    <lineage>
        <taxon>Eukaryota</taxon>
        <taxon>Viridiplantae</taxon>
        <taxon>Streptophyta</taxon>
        <taxon>Embryophyta</taxon>
        <taxon>Tracheophyta</taxon>
        <taxon>Spermatophyta</taxon>
        <taxon>Magnoliopsida</taxon>
        <taxon>eudicotyledons</taxon>
        <taxon>Gunneridae</taxon>
        <taxon>Pentapetalae</taxon>
        <taxon>rosids</taxon>
        <taxon>fabids</taxon>
        <taxon>Fabales</taxon>
        <taxon>Fabaceae</taxon>
        <taxon>Papilionoideae</taxon>
        <taxon>50 kb inversion clade</taxon>
        <taxon>dalbergioids sensu lato</taxon>
        <taxon>Dalbergieae</taxon>
        <taxon>Pterocarpus clade</taxon>
        <taxon>Arachis</taxon>
    </lineage>
</organism>
<sequence length="665" mass="72121">MAIHDHSSNVTPSSFSDSSNFSSPPSPHASDSFRRSLKKKSDSNSSSDDPSPKPSPRPPRSPPPPKSPPRPSKSPPPPPSPRPPKHSPPPKTPPPPPSPVPPPPPPRVTPPPPPTSITPPDSHFTTPPPQVTPSHPPPPPPPPPPPLPPTTSSPPNHPTTPPQSPSPPSRSGGDSSSSKRHSPPASSTSNTRGYSDRIGQHVGFAVAAISIIALIAVILFFFFRKKKDRGDAGWPQGGNVHYYYKPGGANGPQVGKYGSQKKQSTPVRGNYGGYVRSPSELQQMSGGIMAYSYEEIVEVTNGFSSENVIGEGGFGSVYKALMPDGRVGAVKMLKPGSGQGEREFRAEVDIISRIHHRHLVSLIGYCIAEQHRVLVYEFVPNGNLSQHLHGNNLPVLDWPNRMKIANGAARGIAYLHEGCNPRIIHRDIKSANILLDGAYEAQVADFGLAKLTDDANTHVSTRVMGTFGYMAPEYATSGKLTDRSDVFSFGVVLLELITGRKPVDPKRPIGEESLVEWARPHLLLAMGTRAFGDLEDPRLEGRYVHSEMLTMIEAAAACVRHSAPKRPRMVQVARALECGEQLDLSNGVKYGQSRIYDSSQYINDIMRFRRMMADGNFSGYDYDMYSTEHSSRELSPSLGMPTSSGGNSEPRSFNNHRSFSDSEKP</sequence>
<evidence type="ECO:0000256" key="4">
    <source>
        <dbReference type="ARBA" id="ARBA00022527"/>
    </source>
</evidence>
<dbReference type="AlphaFoldDB" id="A0A445D8A3"/>
<dbReference type="Proteomes" id="UP000289738">
    <property type="component" value="Chromosome A05"/>
</dbReference>